<evidence type="ECO:0000259" key="10">
    <source>
        <dbReference type="PROSITE" id="PS50929"/>
    </source>
</evidence>
<keyword evidence="5 8" id="KW-1133">Transmembrane helix</keyword>
<evidence type="ECO:0000256" key="6">
    <source>
        <dbReference type="ARBA" id="ARBA00023136"/>
    </source>
</evidence>
<dbReference type="InterPro" id="IPR017871">
    <property type="entry name" value="ABC_transporter-like_CS"/>
</dbReference>
<evidence type="ECO:0000256" key="1">
    <source>
        <dbReference type="ARBA" id="ARBA00004651"/>
    </source>
</evidence>
<evidence type="ECO:0000256" key="3">
    <source>
        <dbReference type="ARBA" id="ARBA00022741"/>
    </source>
</evidence>
<name>A0ABV8SUA5_9GAMM</name>
<dbReference type="Proteomes" id="UP001595904">
    <property type="component" value="Unassembled WGS sequence"/>
</dbReference>
<dbReference type="InterPro" id="IPR039421">
    <property type="entry name" value="Type_1_exporter"/>
</dbReference>
<evidence type="ECO:0000256" key="4">
    <source>
        <dbReference type="ARBA" id="ARBA00022840"/>
    </source>
</evidence>
<keyword evidence="4 11" id="KW-0067">ATP-binding</keyword>
<feature type="transmembrane region" description="Helical" evidence="8">
    <location>
        <begin position="184"/>
        <end position="203"/>
    </location>
</feature>
<dbReference type="PROSITE" id="PS50893">
    <property type="entry name" value="ABC_TRANSPORTER_2"/>
    <property type="match status" value="1"/>
</dbReference>
<dbReference type="Pfam" id="PF00664">
    <property type="entry name" value="ABC_membrane"/>
    <property type="match status" value="1"/>
</dbReference>
<dbReference type="RefSeq" id="WP_380599255.1">
    <property type="nucleotide sequence ID" value="NZ_JBHSDU010000003.1"/>
</dbReference>
<protein>
    <submittedName>
        <fullName evidence="11">ABC transporter ATP-binding protein</fullName>
    </submittedName>
</protein>
<dbReference type="Gene3D" id="1.20.1560.10">
    <property type="entry name" value="ABC transporter type 1, transmembrane domain"/>
    <property type="match status" value="1"/>
</dbReference>
<evidence type="ECO:0000256" key="5">
    <source>
        <dbReference type="ARBA" id="ARBA00022989"/>
    </source>
</evidence>
<accession>A0ABV8SUA5</accession>
<dbReference type="InterPro" id="IPR011527">
    <property type="entry name" value="ABC1_TM_dom"/>
</dbReference>
<dbReference type="EMBL" id="JBHSDU010000003">
    <property type="protein sequence ID" value="MFC4311161.1"/>
    <property type="molecule type" value="Genomic_DNA"/>
</dbReference>
<proteinExistence type="predicted"/>
<dbReference type="PROSITE" id="PS00211">
    <property type="entry name" value="ABC_TRANSPORTER_1"/>
    <property type="match status" value="1"/>
</dbReference>
<feature type="transmembrane region" description="Helical" evidence="8">
    <location>
        <begin position="36"/>
        <end position="60"/>
    </location>
</feature>
<dbReference type="PROSITE" id="PS50929">
    <property type="entry name" value="ABC_TM1F"/>
    <property type="match status" value="1"/>
</dbReference>
<dbReference type="SMART" id="SM00382">
    <property type="entry name" value="AAA"/>
    <property type="match status" value="1"/>
</dbReference>
<evidence type="ECO:0000256" key="2">
    <source>
        <dbReference type="ARBA" id="ARBA00022692"/>
    </source>
</evidence>
<evidence type="ECO:0000313" key="11">
    <source>
        <dbReference type="EMBL" id="MFC4311161.1"/>
    </source>
</evidence>
<dbReference type="SUPFAM" id="SSF52540">
    <property type="entry name" value="P-loop containing nucleoside triphosphate hydrolases"/>
    <property type="match status" value="1"/>
</dbReference>
<evidence type="ECO:0000256" key="7">
    <source>
        <dbReference type="SAM" id="MobiDB-lite"/>
    </source>
</evidence>
<comment type="subcellular location">
    <subcellularLocation>
        <location evidence="1">Cell membrane</location>
        <topology evidence="1">Multi-pass membrane protein</topology>
    </subcellularLocation>
</comment>
<gene>
    <name evidence="11" type="ORF">ACFPN2_18835</name>
</gene>
<feature type="transmembrane region" description="Helical" evidence="8">
    <location>
        <begin position="80"/>
        <end position="98"/>
    </location>
</feature>
<sequence>MPTVSDSSHFQRAPGTPRLPATPLRFIGYFVRQYRWWYLAMLVLVTADATCGILIPYGISKIIKTVTDAAAQPALAVKDHLHGALLLFVALAVGEVIFSRLSGAIQIRLGPRQRQNVTRALYHYLQYHSHRYITNDFAGALAHRISETSLGVSQTLWSILTEFWPATVVLGVSVSLLLGAHVKLGVFVLAWAMLFVALSFWLARRCRPYALKASAARSETTGKIVDSVTNLTSARLFARLGFERGYLNNFLAKELSVIDRSNGYAERIRWFQFTAAALLKVGTLYYALELWQQGAISLADFVMAVSLALLVITEVRNLARRFLEFFEYVGNVSNGVHTIVRPHELTDAPDATEARIARGVIEFRDVSFGHSPDQPLFRHLNVVIPAGQRVGLVGLSGSGKSTFVSLILRMYDPQGGQICVDGVDIRAMTQDALHAQLSLIPQDPSLFHRTLMENIRYGRIEATDEEVVEAARRAHAHEFIAQMKEGYHSMVGERGVKLSGGQRQRIAIARVILKNAPVLILDEATSSLDSITEKAIQETLDDAMIGKTVIVVAHRLSTIAHLDRILVFEHGRIVEDGSHAELIRKGGAYHALWSRQTGGFIVDEGEGAAEQPLMTDDLAPDPAVPIGESANR</sequence>
<dbReference type="Pfam" id="PF00005">
    <property type="entry name" value="ABC_tran"/>
    <property type="match status" value="1"/>
</dbReference>
<organism evidence="11 12">
    <name type="scientific">Steroidobacter flavus</name>
    <dbReference type="NCBI Taxonomy" id="1842136"/>
    <lineage>
        <taxon>Bacteria</taxon>
        <taxon>Pseudomonadati</taxon>
        <taxon>Pseudomonadota</taxon>
        <taxon>Gammaproteobacteria</taxon>
        <taxon>Steroidobacterales</taxon>
        <taxon>Steroidobacteraceae</taxon>
        <taxon>Steroidobacter</taxon>
    </lineage>
</organism>
<dbReference type="InterPro" id="IPR003593">
    <property type="entry name" value="AAA+_ATPase"/>
</dbReference>
<keyword evidence="12" id="KW-1185">Reference proteome</keyword>
<keyword evidence="6 8" id="KW-0472">Membrane</keyword>
<dbReference type="InterPro" id="IPR036640">
    <property type="entry name" value="ABC1_TM_sf"/>
</dbReference>
<dbReference type="GO" id="GO:0005524">
    <property type="term" value="F:ATP binding"/>
    <property type="evidence" value="ECO:0007669"/>
    <property type="project" value="UniProtKB-KW"/>
</dbReference>
<dbReference type="SUPFAM" id="SSF90123">
    <property type="entry name" value="ABC transporter transmembrane region"/>
    <property type="match status" value="1"/>
</dbReference>
<dbReference type="Gene3D" id="3.40.50.300">
    <property type="entry name" value="P-loop containing nucleotide triphosphate hydrolases"/>
    <property type="match status" value="1"/>
</dbReference>
<feature type="domain" description="ABC transporter" evidence="9">
    <location>
        <begin position="361"/>
        <end position="595"/>
    </location>
</feature>
<evidence type="ECO:0000259" key="9">
    <source>
        <dbReference type="PROSITE" id="PS50893"/>
    </source>
</evidence>
<keyword evidence="3" id="KW-0547">Nucleotide-binding</keyword>
<dbReference type="InterPro" id="IPR027417">
    <property type="entry name" value="P-loop_NTPase"/>
</dbReference>
<comment type="caution">
    <text evidence="11">The sequence shown here is derived from an EMBL/GenBank/DDBJ whole genome shotgun (WGS) entry which is preliminary data.</text>
</comment>
<feature type="transmembrane region" description="Helical" evidence="8">
    <location>
        <begin position="156"/>
        <end position="178"/>
    </location>
</feature>
<evidence type="ECO:0000256" key="8">
    <source>
        <dbReference type="SAM" id="Phobius"/>
    </source>
</evidence>
<dbReference type="PANTHER" id="PTHR43394">
    <property type="entry name" value="ATP-DEPENDENT PERMEASE MDL1, MITOCHONDRIAL"/>
    <property type="match status" value="1"/>
</dbReference>
<feature type="domain" description="ABC transmembrane type-1" evidence="10">
    <location>
        <begin position="39"/>
        <end position="327"/>
    </location>
</feature>
<keyword evidence="2 8" id="KW-0812">Transmembrane</keyword>
<evidence type="ECO:0000313" key="12">
    <source>
        <dbReference type="Proteomes" id="UP001595904"/>
    </source>
</evidence>
<reference evidence="12" key="1">
    <citation type="journal article" date="2019" name="Int. J. Syst. Evol. Microbiol.">
        <title>The Global Catalogue of Microorganisms (GCM) 10K type strain sequencing project: providing services to taxonomists for standard genome sequencing and annotation.</title>
        <authorList>
            <consortium name="The Broad Institute Genomics Platform"/>
            <consortium name="The Broad Institute Genome Sequencing Center for Infectious Disease"/>
            <person name="Wu L."/>
            <person name="Ma J."/>
        </authorList>
    </citation>
    <scope>NUCLEOTIDE SEQUENCE [LARGE SCALE GENOMIC DNA]</scope>
    <source>
        <strain evidence="12">CGMCC 1.10759</strain>
    </source>
</reference>
<dbReference type="PANTHER" id="PTHR43394:SF1">
    <property type="entry name" value="ATP-BINDING CASSETTE SUB-FAMILY B MEMBER 10, MITOCHONDRIAL"/>
    <property type="match status" value="1"/>
</dbReference>
<dbReference type="InterPro" id="IPR003439">
    <property type="entry name" value="ABC_transporter-like_ATP-bd"/>
</dbReference>
<feature type="region of interest" description="Disordered" evidence="7">
    <location>
        <begin position="611"/>
        <end position="632"/>
    </location>
</feature>